<dbReference type="GeneID" id="90449972"/>
<organism evidence="1 2">
    <name type="scientific">Geoglobus acetivorans</name>
    <dbReference type="NCBI Taxonomy" id="565033"/>
    <lineage>
        <taxon>Archaea</taxon>
        <taxon>Methanobacteriati</taxon>
        <taxon>Methanobacteriota</taxon>
        <taxon>Archaeoglobi</taxon>
        <taxon>Archaeoglobales</taxon>
        <taxon>Archaeoglobaceae</taxon>
        <taxon>Geoglobus</taxon>
    </lineage>
</organism>
<gene>
    <name evidence="1" type="ORF">LPQ35_09720</name>
</gene>
<proteinExistence type="predicted"/>
<name>A0ABZ3H4I2_GEOAI</name>
<accession>A0ABZ3H4I2</accession>
<dbReference type="Proteomes" id="UP001492541">
    <property type="component" value="Chromosome"/>
</dbReference>
<sequence length="56" mass="6477">MKVRLKRGEKLHVGSFVFEAGEVYDVEPTTDISRLVKRGVLEVVKDEMKRQKEVSE</sequence>
<protein>
    <submittedName>
        <fullName evidence="1">Uncharacterized protein</fullName>
    </submittedName>
</protein>
<dbReference type="RefSeq" id="WP_193807372.1">
    <property type="nucleotide sequence ID" value="NZ_CP087714.1"/>
</dbReference>
<keyword evidence="2" id="KW-1185">Reference proteome</keyword>
<reference evidence="1 2" key="1">
    <citation type="submission" date="2021-11" db="EMBL/GenBank/DDBJ databases">
        <title>Whole genome of Geoglobus acetivorans.</title>
        <authorList>
            <person name="Liu D."/>
        </authorList>
    </citation>
    <scope>NUCLEOTIDE SEQUENCE [LARGE SCALE GENOMIC DNA]</scope>
    <source>
        <strain evidence="1 2">SBH6</strain>
    </source>
</reference>
<evidence type="ECO:0000313" key="2">
    <source>
        <dbReference type="Proteomes" id="UP001492541"/>
    </source>
</evidence>
<dbReference type="EMBL" id="CP087714">
    <property type="protein sequence ID" value="XAT63521.1"/>
    <property type="molecule type" value="Genomic_DNA"/>
</dbReference>
<evidence type="ECO:0000313" key="1">
    <source>
        <dbReference type="EMBL" id="XAT63521.1"/>
    </source>
</evidence>